<sequence length="88" mass="9772">MQDWSDGPGELEDGDDERRRRSGLLLQEWLRLSICLLQCERSGFPFSSQLLQKQHELITPGASVLDLGCSQGSRLEVSCQSLGPPEKG</sequence>
<name>A0A8J5FQG9_ZINOF</name>
<comment type="caution">
    <text evidence="1">The sequence shown here is derived from an EMBL/GenBank/DDBJ whole genome shotgun (WGS) entry which is preliminary data.</text>
</comment>
<accession>A0A8J5FQG9</accession>
<keyword evidence="2" id="KW-1185">Reference proteome</keyword>
<dbReference type="Proteomes" id="UP000734854">
    <property type="component" value="Unassembled WGS sequence"/>
</dbReference>
<reference evidence="1 2" key="1">
    <citation type="submission" date="2020-08" db="EMBL/GenBank/DDBJ databases">
        <title>Plant Genome Project.</title>
        <authorList>
            <person name="Zhang R.-G."/>
        </authorList>
    </citation>
    <scope>NUCLEOTIDE SEQUENCE [LARGE SCALE GENOMIC DNA]</scope>
    <source>
        <tissue evidence="1">Rhizome</tissue>
    </source>
</reference>
<proteinExistence type="predicted"/>
<dbReference type="EMBL" id="JACMSC010000013">
    <property type="protein sequence ID" value="KAG6493933.1"/>
    <property type="molecule type" value="Genomic_DNA"/>
</dbReference>
<organism evidence="1 2">
    <name type="scientific">Zingiber officinale</name>
    <name type="common">Ginger</name>
    <name type="synonym">Amomum zingiber</name>
    <dbReference type="NCBI Taxonomy" id="94328"/>
    <lineage>
        <taxon>Eukaryota</taxon>
        <taxon>Viridiplantae</taxon>
        <taxon>Streptophyta</taxon>
        <taxon>Embryophyta</taxon>
        <taxon>Tracheophyta</taxon>
        <taxon>Spermatophyta</taxon>
        <taxon>Magnoliopsida</taxon>
        <taxon>Liliopsida</taxon>
        <taxon>Zingiberales</taxon>
        <taxon>Zingiberaceae</taxon>
        <taxon>Zingiber</taxon>
    </lineage>
</organism>
<evidence type="ECO:0000313" key="1">
    <source>
        <dbReference type="EMBL" id="KAG6493933.1"/>
    </source>
</evidence>
<gene>
    <name evidence="1" type="ORF">ZIOFF_048939</name>
</gene>
<evidence type="ECO:0000313" key="2">
    <source>
        <dbReference type="Proteomes" id="UP000734854"/>
    </source>
</evidence>
<dbReference type="AlphaFoldDB" id="A0A8J5FQG9"/>
<protein>
    <submittedName>
        <fullName evidence="1">Uncharacterized protein</fullName>
    </submittedName>
</protein>